<dbReference type="InterPro" id="IPR049285">
    <property type="entry name" value="DUF4931_C"/>
</dbReference>
<dbReference type="EMBL" id="APBN01000012">
    <property type="protein sequence ID" value="EMT50809.1"/>
    <property type="molecule type" value="Genomic_DNA"/>
</dbReference>
<dbReference type="Gene3D" id="3.30.428.10">
    <property type="entry name" value="HIT-like"/>
    <property type="match status" value="1"/>
</dbReference>
<dbReference type="PIRSF" id="PIRSF031505">
    <property type="entry name" value="GalT_short"/>
    <property type="match status" value="1"/>
</dbReference>
<accession>M8D3H4</accession>
<evidence type="ECO:0000259" key="1">
    <source>
        <dbReference type="Pfam" id="PF16285"/>
    </source>
</evidence>
<protein>
    <submittedName>
        <fullName evidence="3">Galactose-1-phosphate uridylyltransferase</fullName>
    </submittedName>
</protein>
<dbReference type="PATRIC" id="fig|1300222.3.peg.4394"/>
<dbReference type="Pfam" id="PF16285">
    <property type="entry name" value="DUF4931_N"/>
    <property type="match status" value="1"/>
</dbReference>
<proteinExistence type="predicted"/>
<evidence type="ECO:0000259" key="2">
    <source>
        <dbReference type="Pfam" id="PF20956"/>
    </source>
</evidence>
<keyword evidence="3" id="KW-0548">Nucleotidyltransferase</keyword>
<keyword evidence="3" id="KW-0808">Transferase</keyword>
<dbReference type="SUPFAM" id="SSF54197">
    <property type="entry name" value="HIT-like"/>
    <property type="match status" value="1"/>
</dbReference>
<feature type="domain" description="DUF4931" evidence="1">
    <location>
        <begin position="8"/>
        <end position="130"/>
    </location>
</feature>
<reference evidence="3 4" key="1">
    <citation type="submission" date="2013-03" db="EMBL/GenBank/DDBJ databases">
        <title>Assembly of a new bacterial strain Brevibacillus borstelensis AK1.</title>
        <authorList>
            <person name="Rajan I."/>
            <person name="PoliReddy D."/>
            <person name="Sugumar T."/>
            <person name="Rathinam K."/>
            <person name="Alqarawi S."/>
            <person name="Khalil A.B."/>
            <person name="Sivakumar N."/>
        </authorList>
    </citation>
    <scope>NUCLEOTIDE SEQUENCE [LARGE SCALE GENOMIC DNA]</scope>
    <source>
        <strain evidence="3 4">AK1</strain>
    </source>
</reference>
<dbReference type="InterPro" id="IPR012361">
    <property type="entry name" value="GalT_short"/>
</dbReference>
<dbReference type="OrthoDB" id="1803128at2"/>
<name>M8D3H4_9BACL</name>
<dbReference type="InterPro" id="IPR036265">
    <property type="entry name" value="HIT-like_sf"/>
</dbReference>
<dbReference type="RefSeq" id="WP_003390784.1">
    <property type="nucleotide sequence ID" value="NZ_APBN01000012.1"/>
</dbReference>
<feature type="domain" description="DUF4931" evidence="2">
    <location>
        <begin position="136"/>
        <end position="252"/>
    </location>
</feature>
<dbReference type="GO" id="GO:0016779">
    <property type="term" value="F:nucleotidyltransferase activity"/>
    <property type="evidence" value="ECO:0007669"/>
    <property type="project" value="UniProtKB-KW"/>
</dbReference>
<keyword evidence="4" id="KW-1185">Reference proteome</keyword>
<dbReference type="InterPro" id="IPR046322">
    <property type="entry name" value="DUF4931"/>
</dbReference>
<evidence type="ECO:0000313" key="4">
    <source>
        <dbReference type="Proteomes" id="UP000012081"/>
    </source>
</evidence>
<dbReference type="AlphaFoldDB" id="M8D3H4"/>
<organism evidence="3 4">
    <name type="scientific">Brevibacillus borstelensis AK1</name>
    <dbReference type="NCBI Taxonomy" id="1300222"/>
    <lineage>
        <taxon>Bacteria</taxon>
        <taxon>Bacillati</taxon>
        <taxon>Bacillota</taxon>
        <taxon>Bacilli</taxon>
        <taxon>Bacillales</taxon>
        <taxon>Paenibacillaceae</taxon>
        <taxon>Brevibacillus</taxon>
    </lineage>
</organism>
<dbReference type="STRING" id="1300222.I532_20891"/>
<sequence>MSQTHLHFDMHIGRQKPENIRNRQAACPFCFPDELDGILEQRGEMIWLKNKYPVLQDATQTLVIETSQCDSELSVYEKDHLYALFAFGVEKWLEMTESGSYRSVLFFKNHGPYSGGSIRHPHMQIVGLKHYDYLKDVEGEHFEGIVIDRDAGVTCNLSTKPRAGFFEYNVILSESGSLNRMADYIQILTHWILHHVNRICQSYNLFFYQWDGQIIVKVVPRFVASPLYVGYGIPQVGNNLEEVVQELRRHYF</sequence>
<dbReference type="Proteomes" id="UP000012081">
    <property type="component" value="Unassembled WGS sequence"/>
</dbReference>
<gene>
    <name evidence="3" type="ORF">I532_20891</name>
</gene>
<evidence type="ECO:0000313" key="3">
    <source>
        <dbReference type="EMBL" id="EMT50809.1"/>
    </source>
</evidence>
<dbReference type="Pfam" id="PF20956">
    <property type="entry name" value="DUF4931_C"/>
    <property type="match status" value="1"/>
</dbReference>
<comment type="caution">
    <text evidence="3">The sequence shown here is derived from an EMBL/GenBank/DDBJ whole genome shotgun (WGS) entry which is preliminary data.</text>
</comment>